<dbReference type="PROSITE" id="PS50021">
    <property type="entry name" value="CH"/>
    <property type="match status" value="2"/>
</dbReference>
<feature type="domain" description="Calponin-homology (CH)" evidence="3">
    <location>
        <begin position="47"/>
        <end position="152"/>
    </location>
</feature>
<evidence type="ECO:0000313" key="5">
    <source>
        <dbReference type="Proteomes" id="UP001159427"/>
    </source>
</evidence>
<sequence>MEAELASTTHRTPLRRFQKAAQHVRLGVRYTHEFTKFVSGTVCERENLHRKTFTKWMNSRLAKRVPPVEISDVVVDLMDGKMLLNLLEVLLNTSLKKEKGTMRVHKLNNVEKAMGLLEKNNVKLVGINGFDIVDGKPRAILGLMWSIILRYQVQEVMQEPITEDTAKSFNVEKKLLDWCKERLKGYEDHVSIKDFSTSWRDGLAFNALIHSYRPDLFNFDVIVKAQTRTRLENSFKMAEKNFGVPRYLDSADIDVDKPDKKLIIMYLTELYNYLEGSKAKEREAVEEVVTIHDNVDAVEGALNDSWDQLDAKPAFSQSEHDEAVDKLNKMLNEVESGLSDAEHRKPVYDENNDVDLTTVMAQLDKQKKYEKDLVPLKSKTYEVLNEGRFMIGDGYFDKGEEEHFQDRMDNVDKRMQNLLEQSQRDHNKLSQERTILLKQQLSIMDKWLTKTERKMKKDEQIGHNYETTKKQLDEHQKLQGEVGDVSLVTAVLATDSSDPELDDKTRGKVKDINKRWPEAWNWSNDRNQNLTKAMIEWQKFRDEELILLNWLSHKEKTFKEVSETNIADEEQVKQSLNILENTQNELDEQEQRLQRLHRIGKDIMDGADNSDDVTKEIKAQLQDFDDCWNHVAKRTLEEKEKIMNADSKLKEMHKLMTSVNEWVDDCLGLMAEYKEDMETEDLENFKKRAEIKLEERPGMKVKVDRVNRLGKDVLEVIDGPSKKSVKEELQEFNDHWQSATASLESYDDKGYPEEGNDCCLIRIFKRKFKPTA</sequence>
<dbReference type="InterPro" id="IPR001715">
    <property type="entry name" value="CH_dom"/>
</dbReference>
<feature type="domain" description="Calponin-homology (CH)" evidence="3">
    <location>
        <begin position="169"/>
        <end position="275"/>
    </location>
</feature>
<dbReference type="CDD" id="cd00176">
    <property type="entry name" value="SPEC"/>
    <property type="match status" value="2"/>
</dbReference>
<dbReference type="SMART" id="SM00033">
    <property type="entry name" value="CH"/>
    <property type="match status" value="2"/>
</dbReference>
<feature type="coiled-coil region" evidence="2">
    <location>
        <begin position="569"/>
        <end position="599"/>
    </location>
</feature>
<gene>
    <name evidence="4" type="ORF">PEVE_00023480</name>
</gene>
<accession>A0ABN8M7B4</accession>
<evidence type="ECO:0000259" key="3">
    <source>
        <dbReference type="PROSITE" id="PS50021"/>
    </source>
</evidence>
<dbReference type="Pfam" id="PF00307">
    <property type="entry name" value="CH"/>
    <property type="match status" value="2"/>
</dbReference>
<dbReference type="Gene3D" id="1.10.418.10">
    <property type="entry name" value="Calponin-like domain"/>
    <property type="match status" value="2"/>
</dbReference>
<dbReference type="PANTHER" id="PTHR11915">
    <property type="entry name" value="SPECTRIN/FILAMIN RELATED CYTOSKELETAL PROTEIN"/>
    <property type="match status" value="1"/>
</dbReference>
<dbReference type="SUPFAM" id="SSF47576">
    <property type="entry name" value="Calponin-homology domain, CH-domain"/>
    <property type="match status" value="1"/>
</dbReference>
<keyword evidence="5" id="KW-1185">Reference proteome</keyword>
<dbReference type="SUPFAM" id="SSF46966">
    <property type="entry name" value="Spectrin repeat"/>
    <property type="match status" value="4"/>
</dbReference>
<organism evidence="4 5">
    <name type="scientific">Porites evermanni</name>
    <dbReference type="NCBI Taxonomy" id="104178"/>
    <lineage>
        <taxon>Eukaryota</taxon>
        <taxon>Metazoa</taxon>
        <taxon>Cnidaria</taxon>
        <taxon>Anthozoa</taxon>
        <taxon>Hexacorallia</taxon>
        <taxon>Scleractinia</taxon>
        <taxon>Fungiina</taxon>
        <taxon>Poritidae</taxon>
        <taxon>Porites</taxon>
    </lineage>
</organism>
<keyword evidence="1" id="KW-0677">Repeat</keyword>
<evidence type="ECO:0000313" key="4">
    <source>
        <dbReference type="EMBL" id="CAH3024617.1"/>
    </source>
</evidence>
<evidence type="ECO:0000256" key="2">
    <source>
        <dbReference type="SAM" id="Coils"/>
    </source>
</evidence>
<proteinExistence type="predicted"/>
<comment type="caution">
    <text evidence="4">The sequence shown here is derived from an EMBL/GenBank/DDBJ whole genome shotgun (WGS) entry which is preliminary data.</text>
</comment>
<dbReference type="Pfam" id="PF00435">
    <property type="entry name" value="Spectrin"/>
    <property type="match status" value="1"/>
</dbReference>
<keyword evidence="2" id="KW-0175">Coiled coil</keyword>
<protein>
    <recommendedName>
        <fullName evidence="3">Calponin-homology (CH) domain-containing protein</fullName>
    </recommendedName>
</protein>
<dbReference type="Gene3D" id="1.20.58.60">
    <property type="match status" value="2"/>
</dbReference>
<evidence type="ECO:0000256" key="1">
    <source>
        <dbReference type="ARBA" id="ARBA00022737"/>
    </source>
</evidence>
<reference evidence="4 5" key="1">
    <citation type="submission" date="2022-05" db="EMBL/GenBank/DDBJ databases">
        <authorList>
            <consortium name="Genoscope - CEA"/>
            <person name="William W."/>
        </authorList>
    </citation>
    <scope>NUCLEOTIDE SEQUENCE [LARGE SCALE GENOMIC DNA]</scope>
</reference>
<dbReference type="Proteomes" id="UP001159427">
    <property type="component" value="Unassembled WGS sequence"/>
</dbReference>
<dbReference type="InterPro" id="IPR002017">
    <property type="entry name" value="Spectrin_repeat"/>
</dbReference>
<dbReference type="InterPro" id="IPR036872">
    <property type="entry name" value="CH_dom_sf"/>
</dbReference>
<feature type="coiled-coil region" evidence="2">
    <location>
        <begin position="401"/>
        <end position="439"/>
    </location>
</feature>
<dbReference type="SMART" id="SM00150">
    <property type="entry name" value="SPEC"/>
    <property type="match status" value="3"/>
</dbReference>
<dbReference type="EMBL" id="CALNXI010000311">
    <property type="protein sequence ID" value="CAH3024617.1"/>
    <property type="molecule type" value="Genomic_DNA"/>
</dbReference>
<dbReference type="InterPro" id="IPR018159">
    <property type="entry name" value="Spectrin/alpha-actinin"/>
</dbReference>
<name>A0ABN8M7B4_9CNID</name>